<dbReference type="GO" id="GO:0005874">
    <property type="term" value="C:microtubule"/>
    <property type="evidence" value="ECO:0007669"/>
    <property type="project" value="TreeGrafter"/>
</dbReference>
<reference evidence="5" key="1">
    <citation type="submission" date="2020-06" db="EMBL/GenBank/DDBJ databases">
        <authorList>
            <person name="Li T."/>
            <person name="Hu X."/>
            <person name="Zhang T."/>
            <person name="Song X."/>
            <person name="Zhang H."/>
            <person name="Dai N."/>
            <person name="Sheng W."/>
            <person name="Hou X."/>
            <person name="Wei L."/>
        </authorList>
    </citation>
    <scope>NUCLEOTIDE SEQUENCE</scope>
    <source>
        <strain evidence="5">G02</strain>
        <tissue evidence="5">Leaf</tissue>
    </source>
</reference>
<dbReference type="InterPro" id="IPR046465">
    <property type="entry name" value="BORCS6_C"/>
</dbReference>
<feature type="compositionally biased region" description="Polar residues" evidence="3">
    <location>
        <begin position="1"/>
        <end position="26"/>
    </location>
</feature>
<comment type="caution">
    <text evidence="5">The sequence shown here is derived from an EMBL/GenBank/DDBJ whole genome shotgun (WGS) entry which is preliminary data.</text>
</comment>
<dbReference type="GO" id="GO:0005737">
    <property type="term" value="C:cytoplasm"/>
    <property type="evidence" value="ECO:0007669"/>
    <property type="project" value="TreeGrafter"/>
</dbReference>
<dbReference type="GO" id="GO:0005525">
    <property type="term" value="F:GTP binding"/>
    <property type="evidence" value="ECO:0007669"/>
    <property type="project" value="InterPro"/>
</dbReference>
<dbReference type="Pfam" id="PF00350">
    <property type="entry name" value="Dynamin_N"/>
    <property type="match status" value="1"/>
</dbReference>
<feature type="region of interest" description="Disordered" evidence="3">
    <location>
        <begin position="1"/>
        <end position="54"/>
    </location>
</feature>
<dbReference type="PANTHER" id="PTHR11566:SF173">
    <property type="entry name" value="DYNAMIN-RELATED PROTEIN 4C"/>
    <property type="match status" value="1"/>
</dbReference>
<dbReference type="InterPro" id="IPR001401">
    <property type="entry name" value="Dynamin_GTPase"/>
</dbReference>
<dbReference type="InterPro" id="IPR000375">
    <property type="entry name" value="Dynamin_stalk"/>
</dbReference>
<dbReference type="GO" id="GO:0003924">
    <property type="term" value="F:GTPase activity"/>
    <property type="evidence" value="ECO:0007669"/>
    <property type="project" value="InterPro"/>
</dbReference>
<dbReference type="AlphaFoldDB" id="A0AAW2ME40"/>
<dbReference type="InterPro" id="IPR030381">
    <property type="entry name" value="G_DYNAMIN_dom"/>
</dbReference>
<organism evidence="5">
    <name type="scientific">Sesamum radiatum</name>
    <name type="common">Black benniseed</name>
    <dbReference type="NCBI Taxonomy" id="300843"/>
    <lineage>
        <taxon>Eukaryota</taxon>
        <taxon>Viridiplantae</taxon>
        <taxon>Streptophyta</taxon>
        <taxon>Embryophyta</taxon>
        <taxon>Tracheophyta</taxon>
        <taxon>Spermatophyta</taxon>
        <taxon>Magnoliopsida</taxon>
        <taxon>eudicotyledons</taxon>
        <taxon>Gunneridae</taxon>
        <taxon>Pentapetalae</taxon>
        <taxon>asterids</taxon>
        <taxon>lamiids</taxon>
        <taxon>Lamiales</taxon>
        <taxon>Pedaliaceae</taxon>
        <taxon>Sesamum</taxon>
    </lineage>
</organism>
<dbReference type="SUPFAM" id="SSF52540">
    <property type="entry name" value="P-loop containing nucleoside triphosphate hydrolases"/>
    <property type="match status" value="1"/>
</dbReference>
<name>A0AAW2ME40_SESRA</name>
<dbReference type="Pfam" id="PF01031">
    <property type="entry name" value="Dynamin_M"/>
    <property type="match status" value="1"/>
</dbReference>
<dbReference type="GO" id="GO:0008017">
    <property type="term" value="F:microtubule binding"/>
    <property type="evidence" value="ECO:0007669"/>
    <property type="project" value="TreeGrafter"/>
</dbReference>
<feature type="compositionally biased region" description="Basic and acidic residues" evidence="3">
    <location>
        <begin position="44"/>
        <end position="54"/>
    </location>
</feature>
<dbReference type="GO" id="GO:0016020">
    <property type="term" value="C:membrane"/>
    <property type="evidence" value="ECO:0007669"/>
    <property type="project" value="TreeGrafter"/>
</dbReference>
<proteinExistence type="predicted"/>
<evidence type="ECO:0000313" key="5">
    <source>
        <dbReference type="EMBL" id="KAL0329809.1"/>
    </source>
</evidence>
<dbReference type="InterPro" id="IPR045063">
    <property type="entry name" value="Dynamin_N"/>
</dbReference>
<gene>
    <name evidence="5" type="ORF">Sradi_4967600</name>
</gene>
<dbReference type="PROSITE" id="PS51718">
    <property type="entry name" value="G_DYNAMIN_2"/>
    <property type="match status" value="1"/>
</dbReference>
<evidence type="ECO:0000259" key="4">
    <source>
        <dbReference type="PROSITE" id="PS51718"/>
    </source>
</evidence>
<dbReference type="PRINTS" id="PR00195">
    <property type="entry name" value="DYNAMIN"/>
</dbReference>
<dbReference type="EMBL" id="JACGWJ010000022">
    <property type="protein sequence ID" value="KAL0329809.1"/>
    <property type="molecule type" value="Genomic_DNA"/>
</dbReference>
<feature type="domain" description="Dynamin-type G" evidence="4">
    <location>
        <begin position="75"/>
        <end position="329"/>
    </location>
</feature>
<evidence type="ECO:0000256" key="3">
    <source>
        <dbReference type="SAM" id="MobiDB-lite"/>
    </source>
</evidence>
<evidence type="ECO:0000256" key="2">
    <source>
        <dbReference type="ARBA" id="ARBA00023134"/>
    </source>
</evidence>
<evidence type="ECO:0000256" key="1">
    <source>
        <dbReference type="ARBA" id="ARBA00022741"/>
    </source>
</evidence>
<dbReference type="Gene3D" id="1.20.120.1240">
    <property type="entry name" value="Dynamin, middle domain"/>
    <property type="match status" value="1"/>
</dbReference>
<sequence length="494" mass="54430">MENDNTINGNSEATPVSEAAGSQQPTRHADGGGGQEDANAGHGDQPREPEPSDRRKEILQALAAVERDSAAIAESFSSLFASLRLSLSQATSSTVDHMNCFSDAAGRLQECDHLSVVKPEPDIFLEYAGAIVPTDEQHIADAITAATNAIAGKGKGISNNPLMLIVKMKGAPDLTMVDLPGITRVPVPGQPEDIYEQISKIIMEFIAQEESILNVLSATVDFSTCESIRMSQRVDKIGQRTLAVVTKADKSPEGLLEKVSGDDVYIGLGYVCVRNLIGDESYEQARVEEARLFENHSLLSRINKSMVGIPILAQKLVQIQAMIIVKCLPDIVRKINHKLSANVDDLNSLPQNLTSVSEAMASFMHVLGSCKESLRKILVRGEFDEYPDEIEMHSTARLAEMLDKFSDELRSKSFEGDLKSNFLLEEINVMHENRSIGLPNFSPRAAFLTLLQKKAKEIHHTPFNFVDKIWSYIREVMDSVLRRHSDNYPQLLSS</sequence>
<accession>A0AAW2ME40</accession>
<protein>
    <submittedName>
        <fullName evidence="5">Dynamin-related protein 4C</fullName>
    </submittedName>
</protein>
<dbReference type="PANTHER" id="PTHR11566">
    <property type="entry name" value="DYNAMIN"/>
    <property type="match status" value="1"/>
</dbReference>
<dbReference type="SMART" id="SM00053">
    <property type="entry name" value="DYNc"/>
    <property type="match status" value="1"/>
</dbReference>
<keyword evidence="2" id="KW-0342">GTP-binding</keyword>
<dbReference type="Gene3D" id="3.40.50.300">
    <property type="entry name" value="P-loop containing nucleotide triphosphate hydrolases"/>
    <property type="match status" value="1"/>
</dbReference>
<reference evidence="5" key="2">
    <citation type="journal article" date="2024" name="Plant">
        <title>Genomic evolution and insights into agronomic trait innovations of Sesamum species.</title>
        <authorList>
            <person name="Miao H."/>
            <person name="Wang L."/>
            <person name="Qu L."/>
            <person name="Liu H."/>
            <person name="Sun Y."/>
            <person name="Le M."/>
            <person name="Wang Q."/>
            <person name="Wei S."/>
            <person name="Zheng Y."/>
            <person name="Lin W."/>
            <person name="Duan Y."/>
            <person name="Cao H."/>
            <person name="Xiong S."/>
            <person name="Wang X."/>
            <person name="Wei L."/>
            <person name="Li C."/>
            <person name="Ma Q."/>
            <person name="Ju M."/>
            <person name="Zhao R."/>
            <person name="Li G."/>
            <person name="Mu C."/>
            <person name="Tian Q."/>
            <person name="Mei H."/>
            <person name="Zhang T."/>
            <person name="Gao T."/>
            <person name="Zhang H."/>
        </authorList>
    </citation>
    <scope>NUCLEOTIDE SEQUENCE</scope>
    <source>
        <strain evidence="5">G02</strain>
    </source>
</reference>
<keyword evidence="1" id="KW-0547">Nucleotide-binding</keyword>
<dbReference type="InterPro" id="IPR022812">
    <property type="entry name" value="Dynamin"/>
</dbReference>
<dbReference type="Pfam" id="PF10157">
    <property type="entry name" value="BORCS6"/>
    <property type="match status" value="1"/>
</dbReference>
<dbReference type="InterPro" id="IPR027417">
    <property type="entry name" value="P-loop_NTPase"/>
</dbReference>